<dbReference type="PANTHER" id="PTHR30536">
    <property type="entry name" value="ALTRONATE/GALACTARATE DEHYDRATASE"/>
    <property type="match status" value="1"/>
</dbReference>
<dbReference type="EMBL" id="ADCP02000002">
    <property type="protein sequence ID" value="EFV46058.2"/>
    <property type="molecule type" value="Genomic_DNA"/>
</dbReference>
<reference evidence="3 4" key="1">
    <citation type="submission" date="2010-10" db="EMBL/GenBank/DDBJ databases">
        <authorList>
            <consortium name="The Broad Institute Genome Sequencing Platform"/>
            <person name="Ward D."/>
            <person name="Earl A."/>
            <person name="Feldgarden M."/>
            <person name="Young S.K."/>
            <person name="Gargeya S."/>
            <person name="Zeng Q."/>
            <person name="Alvarado L."/>
            <person name="Berlin A."/>
            <person name="Bochicchio J."/>
            <person name="Chapman S.B."/>
            <person name="Chen Z."/>
            <person name="Freedman E."/>
            <person name="Gellesch M."/>
            <person name="Goldberg J."/>
            <person name="Griggs A."/>
            <person name="Gujja S."/>
            <person name="Heilman E."/>
            <person name="Heiman D."/>
            <person name="Howarth C."/>
            <person name="Mehta T."/>
            <person name="Neiman D."/>
            <person name="Pearson M."/>
            <person name="Roberts A."/>
            <person name="Saif S."/>
            <person name="Shea T."/>
            <person name="Shenoy N."/>
            <person name="Sisk P."/>
            <person name="Stolte C."/>
            <person name="Sykes S."/>
            <person name="White J."/>
            <person name="Yandava C."/>
            <person name="Allen-Vercoe E."/>
            <person name="Sibley C."/>
            <person name="Ambrose C.E."/>
            <person name="Strauss J."/>
            <person name="Daigneault M."/>
            <person name="Haas B."/>
            <person name="Nusbaum C."/>
            <person name="Birren B."/>
        </authorList>
    </citation>
    <scope>NUCLEOTIDE SEQUENCE [LARGE SCALE GENOMIC DNA]</scope>
    <source>
        <strain evidence="3 4">3_1_6</strain>
    </source>
</reference>
<dbReference type="Gene3D" id="2.30.130.110">
    <property type="match status" value="1"/>
</dbReference>
<evidence type="ECO:0000259" key="2">
    <source>
        <dbReference type="SMART" id="SM00858"/>
    </source>
</evidence>
<dbReference type="OrthoDB" id="9804574at2"/>
<protein>
    <recommendedName>
        <fullName evidence="2">SAF domain-containing protein</fullName>
    </recommendedName>
</protein>
<dbReference type="eggNOG" id="COG2721">
    <property type="taxonomic scope" value="Bacteria"/>
</dbReference>
<dbReference type="CDD" id="cd11613">
    <property type="entry name" value="SAF_AH_GD"/>
    <property type="match status" value="1"/>
</dbReference>
<dbReference type="PANTHER" id="PTHR30536:SF5">
    <property type="entry name" value="ALTRONATE DEHYDRATASE"/>
    <property type="match status" value="1"/>
</dbReference>
<evidence type="ECO:0000313" key="3">
    <source>
        <dbReference type="EMBL" id="EFV46058.2"/>
    </source>
</evidence>
<dbReference type="InterPro" id="IPR044144">
    <property type="entry name" value="SAF_UxaA/GarD"/>
</dbReference>
<dbReference type="HOGENOM" id="CLU_084161_3_0_7"/>
<sequence>MEHVIMMHAKDNIAIVMAPSLAVGSEFTVGGKMVCAKDELPFAHKVAIKAIPKGGQIVKYGEPVGIATADIAPGEHVHVHNVVSGRHTVKE</sequence>
<dbReference type="Pfam" id="PF08666">
    <property type="entry name" value="SAF"/>
    <property type="match status" value="1"/>
</dbReference>
<gene>
    <name evidence="3" type="ORF">HMPREF0179_00098</name>
</gene>
<evidence type="ECO:0000313" key="4">
    <source>
        <dbReference type="Proteomes" id="UP000006034"/>
    </source>
</evidence>
<proteinExistence type="predicted"/>
<keyword evidence="1" id="KW-0456">Lyase</keyword>
<dbReference type="InterPro" id="IPR052172">
    <property type="entry name" value="UxaA_altronate/galactarate_dh"/>
</dbReference>
<dbReference type="InterPro" id="IPR013974">
    <property type="entry name" value="SAF"/>
</dbReference>
<accession>E5Y1M7</accession>
<comment type="caution">
    <text evidence="3">The sequence shown here is derived from an EMBL/GenBank/DDBJ whole genome shotgun (WGS) entry which is preliminary data.</text>
</comment>
<dbReference type="SMART" id="SM00858">
    <property type="entry name" value="SAF"/>
    <property type="match status" value="1"/>
</dbReference>
<organism evidence="3 4">
    <name type="scientific">Bilophila wadsworthia (strain 3_1_6)</name>
    <dbReference type="NCBI Taxonomy" id="563192"/>
    <lineage>
        <taxon>Bacteria</taxon>
        <taxon>Pseudomonadati</taxon>
        <taxon>Thermodesulfobacteriota</taxon>
        <taxon>Desulfovibrionia</taxon>
        <taxon>Desulfovibrionales</taxon>
        <taxon>Desulfovibrionaceae</taxon>
        <taxon>Bilophila</taxon>
    </lineage>
</organism>
<feature type="domain" description="SAF" evidence="2">
    <location>
        <begin position="11"/>
        <end position="83"/>
    </location>
</feature>
<dbReference type="GO" id="GO:0019698">
    <property type="term" value="P:D-galacturonate catabolic process"/>
    <property type="evidence" value="ECO:0007669"/>
    <property type="project" value="TreeGrafter"/>
</dbReference>
<dbReference type="Proteomes" id="UP000006034">
    <property type="component" value="Unassembled WGS sequence"/>
</dbReference>
<name>E5Y1M7_BILW3</name>
<keyword evidence="4" id="KW-1185">Reference proteome</keyword>
<reference evidence="3 4" key="2">
    <citation type="submission" date="2013-04" db="EMBL/GenBank/DDBJ databases">
        <title>The Genome Sequence of Bilophila wadsworthia 3_1_6.</title>
        <authorList>
            <consortium name="The Broad Institute Genomics Platform"/>
            <person name="Earl A."/>
            <person name="Ward D."/>
            <person name="Feldgarden M."/>
            <person name="Gevers D."/>
            <person name="Sibley C."/>
            <person name="Strauss J."/>
            <person name="Allen-Vercoe E."/>
            <person name="Walker B."/>
            <person name="Young S."/>
            <person name="Zeng Q."/>
            <person name="Gargeya S."/>
            <person name="Fitzgerald M."/>
            <person name="Haas B."/>
            <person name="Abouelleil A."/>
            <person name="Allen A.W."/>
            <person name="Alvarado L."/>
            <person name="Arachchi H.M."/>
            <person name="Berlin A.M."/>
            <person name="Chapman S.B."/>
            <person name="Gainer-Dewar J."/>
            <person name="Goldberg J."/>
            <person name="Griggs A."/>
            <person name="Gujja S."/>
            <person name="Hansen M."/>
            <person name="Howarth C."/>
            <person name="Imamovic A."/>
            <person name="Ireland A."/>
            <person name="Larimer J."/>
            <person name="McCowan C."/>
            <person name="Murphy C."/>
            <person name="Pearson M."/>
            <person name="Poon T.W."/>
            <person name="Priest M."/>
            <person name="Roberts A."/>
            <person name="Saif S."/>
            <person name="Shea T."/>
            <person name="Sisk P."/>
            <person name="Sykes S."/>
            <person name="Wortman J."/>
            <person name="Nusbaum C."/>
            <person name="Birren B."/>
        </authorList>
    </citation>
    <scope>NUCLEOTIDE SEQUENCE [LARGE SCALE GENOMIC DNA]</scope>
    <source>
        <strain evidence="3 4">3_1_6</strain>
    </source>
</reference>
<dbReference type="AlphaFoldDB" id="E5Y1M7"/>
<dbReference type="GeneID" id="78087104"/>
<dbReference type="GO" id="GO:0016829">
    <property type="term" value="F:lyase activity"/>
    <property type="evidence" value="ECO:0007669"/>
    <property type="project" value="UniProtKB-KW"/>
</dbReference>
<dbReference type="RefSeq" id="WP_016360943.1">
    <property type="nucleotide sequence ID" value="NZ_KE150239.1"/>
</dbReference>
<dbReference type="STRING" id="563192.HMPREF0179_00098"/>
<evidence type="ECO:0000256" key="1">
    <source>
        <dbReference type="ARBA" id="ARBA00023239"/>
    </source>
</evidence>